<sequence length="99" mass="11628">MLISLISHKITHEDVLISINHKTNLIKSIFQGDIMYWGRSLVFIVNDNKFNSVKITREHIYYDSIISINQFRTHTNCINIQSEKDKINVNGLRNGRELR</sequence>
<reference evidence="1" key="1">
    <citation type="submission" date="2019-06" db="EMBL/GenBank/DDBJ databases">
        <authorList>
            <person name="Zheng W."/>
        </authorList>
    </citation>
    <scope>NUCLEOTIDE SEQUENCE</scope>
    <source>
        <strain evidence="1">QDHG01</strain>
    </source>
</reference>
<protein>
    <submittedName>
        <fullName evidence="1">Uncharacterized protein</fullName>
    </submittedName>
</protein>
<dbReference type="Proteomes" id="UP000785679">
    <property type="component" value="Unassembled WGS sequence"/>
</dbReference>
<accession>A0A8J8P5V6</accession>
<evidence type="ECO:0000313" key="1">
    <source>
        <dbReference type="EMBL" id="TNV86640.1"/>
    </source>
</evidence>
<dbReference type="EMBL" id="RRYP01000934">
    <property type="protein sequence ID" value="TNV86640.1"/>
    <property type="molecule type" value="Genomic_DNA"/>
</dbReference>
<name>A0A8J8P5V6_HALGN</name>
<evidence type="ECO:0000313" key="2">
    <source>
        <dbReference type="Proteomes" id="UP000785679"/>
    </source>
</evidence>
<dbReference type="AlphaFoldDB" id="A0A8J8P5V6"/>
<keyword evidence="2" id="KW-1185">Reference proteome</keyword>
<proteinExistence type="predicted"/>
<gene>
    <name evidence="1" type="ORF">FGO68_gene12132</name>
</gene>
<organism evidence="1 2">
    <name type="scientific">Halteria grandinella</name>
    <dbReference type="NCBI Taxonomy" id="5974"/>
    <lineage>
        <taxon>Eukaryota</taxon>
        <taxon>Sar</taxon>
        <taxon>Alveolata</taxon>
        <taxon>Ciliophora</taxon>
        <taxon>Intramacronucleata</taxon>
        <taxon>Spirotrichea</taxon>
        <taxon>Stichotrichia</taxon>
        <taxon>Sporadotrichida</taxon>
        <taxon>Halteriidae</taxon>
        <taxon>Halteria</taxon>
    </lineage>
</organism>
<comment type="caution">
    <text evidence="1">The sequence shown here is derived from an EMBL/GenBank/DDBJ whole genome shotgun (WGS) entry which is preliminary data.</text>
</comment>